<name>A0A158F4E2_9BURK</name>
<dbReference type="InterPro" id="IPR029063">
    <property type="entry name" value="SAM-dependent_MTases_sf"/>
</dbReference>
<dbReference type="RefSeq" id="WP_156528709.1">
    <property type="nucleotide sequence ID" value="NZ_FCOK02000002.1"/>
</dbReference>
<evidence type="ECO:0000313" key="1">
    <source>
        <dbReference type="EMBL" id="SAL13870.1"/>
    </source>
</evidence>
<sequence length="292" mass="32938">MTGISAVVKAVLGRTAADVSPPATGESVLEPPPTLASQRAPDRHLLQDYSALVPAGVFYTDFFKFVDDQLRPKAYFEIGTHLGRSVRAFSCPAVCVDPHFMLDEDVIGARTQTHFYQMTSDAYFDQHDLRAIFKAGPDICFLDGMHRSEYLLRDFLNTERVCHRRTVIFMHDCLPANTRMALRTHEPGDESEGYWAGAWTGDVWKIVPLLRAHRPDLKIFLLDCAPTGVVVVSNLNPASTTLTEAYSGLVDKLREMDLEKHTIRKLWDEVPVISSHSLMQHPEDLTLFFDFK</sequence>
<evidence type="ECO:0008006" key="3">
    <source>
        <dbReference type="Google" id="ProtNLM"/>
    </source>
</evidence>
<dbReference type="Gene3D" id="3.40.50.150">
    <property type="entry name" value="Vaccinia Virus protein VP39"/>
    <property type="match status" value="1"/>
</dbReference>
<dbReference type="SUPFAM" id="SSF53335">
    <property type="entry name" value="S-adenosyl-L-methionine-dependent methyltransferases"/>
    <property type="match status" value="1"/>
</dbReference>
<gene>
    <name evidence="1" type="ORF">AWB69_00548</name>
</gene>
<protein>
    <recommendedName>
        <fullName evidence="3">Class I SAM-dependent methyltransferase</fullName>
    </recommendedName>
</protein>
<dbReference type="Pfam" id="PF13578">
    <property type="entry name" value="Methyltransf_24"/>
    <property type="match status" value="1"/>
</dbReference>
<accession>A0A158F4E2</accession>
<evidence type="ECO:0000313" key="2">
    <source>
        <dbReference type="Proteomes" id="UP000054683"/>
    </source>
</evidence>
<reference evidence="1 2" key="1">
    <citation type="submission" date="2016-01" db="EMBL/GenBank/DDBJ databases">
        <authorList>
            <person name="Oliw E.H."/>
        </authorList>
    </citation>
    <scope>NUCLEOTIDE SEQUENCE [LARGE SCALE GENOMIC DNA]</scope>
    <source>
        <strain evidence="1">LMG 27134</strain>
    </source>
</reference>
<dbReference type="OrthoDB" id="9816424at2"/>
<dbReference type="Proteomes" id="UP000054683">
    <property type="component" value="Unassembled WGS sequence"/>
</dbReference>
<proteinExistence type="predicted"/>
<organism evidence="1 2">
    <name type="scientific">Caballeronia udeis</name>
    <dbReference type="NCBI Taxonomy" id="1232866"/>
    <lineage>
        <taxon>Bacteria</taxon>
        <taxon>Pseudomonadati</taxon>
        <taxon>Pseudomonadota</taxon>
        <taxon>Betaproteobacteria</taxon>
        <taxon>Burkholderiales</taxon>
        <taxon>Burkholderiaceae</taxon>
        <taxon>Caballeronia</taxon>
    </lineage>
</organism>
<dbReference type="AlphaFoldDB" id="A0A158F4E2"/>
<dbReference type="EMBL" id="FCOK02000002">
    <property type="protein sequence ID" value="SAL13870.1"/>
    <property type="molecule type" value="Genomic_DNA"/>
</dbReference>